<feature type="domain" description="G-protein coupled receptors family 1 profile" evidence="9">
    <location>
        <begin position="5"/>
        <end position="276"/>
    </location>
</feature>
<evidence type="ECO:0000256" key="6">
    <source>
        <dbReference type="ARBA" id="ARBA00023170"/>
    </source>
</evidence>
<keyword evidence="10" id="KW-1185">Reference proteome</keyword>
<keyword evidence="2 8" id="KW-0812">Transmembrane</keyword>
<comment type="subcellular location">
    <subcellularLocation>
        <location evidence="1">Membrane</location>
        <topology evidence="1">Multi-pass membrane protein</topology>
    </subcellularLocation>
</comment>
<sequence length="361" mass="40427">MNECSALLLLASYLLNTTFRRLRGSPIYLMFCHLSVINLFDLSFSVLLSLLFVANGKWTFGEEWCRVNATVQEFSQIYTLLTLILMSVERAVGLAIDTPPTPDTVKEYVIVIPSPITIFSVFSIFHGFASLVIASPSATSLVPVKAFRNRYVCATGSGAPLGYILTRLALYIACLCVLLVCISLIFKKRGEHSLPQHFHEYSDFICKTCAMQEHLSRAKLVTLLVSVFILVEGPYLSICFSYEVRFSLNMPDIPQDADTLVTSLKFLFPLLSPICILFWCSDISVYIKKLFSCRTYDPPCVNGQSTNRCKGELEIFSLVALQQLHTMCKVEADFDFSDFLSKKSIVRFTLPGELPITSSPS</sequence>
<keyword evidence="5 8" id="KW-0472">Membrane</keyword>
<dbReference type="SUPFAM" id="SSF81321">
    <property type="entry name" value="Family A G protein-coupled receptor-like"/>
    <property type="match status" value="1"/>
</dbReference>
<dbReference type="GO" id="GO:0016020">
    <property type="term" value="C:membrane"/>
    <property type="evidence" value="ECO:0007669"/>
    <property type="project" value="UniProtKB-SubCell"/>
</dbReference>
<dbReference type="STRING" id="6313.A0A0K0D326"/>
<evidence type="ECO:0000259" key="9">
    <source>
        <dbReference type="PROSITE" id="PS50262"/>
    </source>
</evidence>
<evidence type="ECO:0000313" key="10">
    <source>
        <dbReference type="Proteomes" id="UP000035642"/>
    </source>
</evidence>
<keyword evidence="4" id="KW-0297">G-protein coupled receptor</keyword>
<evidence type="ECO:0000256" key="4">
    <source>
        <dbReference type="ARBA" id="ARBA00023040"/>
    </source>
</evidence>
<feature type="transmembrane region" description="Helical" evidence="8">
    <location>
        <begin position="108"/>
        <end position="134"/>
    </location>
</feature>
<name>A0A0K0D326_ANGCA</name>
<keyword evidence="6" id="KW-0675">Receptor</keyword>
<feature type="transmembrane region" description="Helical" evidence="8">
    <location>
        <begin position="27"/>
        <end position="54"/>
    </location>
</feature>
<dbReference type="PANTHER" id="PTHR24238">
    <property type="entry name" value="G-PROTEIN COUPLED RECEPTOR"/>
    <property type="match status" value="1"/>
</dbReference>
<feature type="transmembrane region" description="Helical" evidence="8">
    <location>
        <begin position="220"/>
        <end position="244"/>
    </location>
</feature>
<reference evidence="10" key="1">
    <citation type="submission" date="2012-09" db="EMBL/GenBank/DDBJ databases">
        <authorList>
            <person name="Martin A.A."/>
        </authorList>
    </citation>
    <scope>NUCLEOTIDE SEQUENCE</scope>
</reference>
<dbReference type="GO" id="GO:0004930">
    <property type="term" value="F:G protein-coupled receptor activity"/>
    <property type="evidence" value="ECO:0007669"/>
    <property type="project" value="UniProtKB-KW"/>
</dbReference>
<dbReference type="Proteomes" id="UP000035642">
    <property type="component" value="Unassembled WGS sequence"/>
</dbReference>
<feature type="transmembrane region" description="Helical" evidence="8">
    <location>
        <begin position="168"/>
        <end position="186"/>
    </location>
</feature>
<protein>
    <submittedName>
        <fullName evidence="11">G_PROTEIN_RECEP_F1_2 domain-containing protein</fullName>
    </submittedName>
</protein>
<evidence type="ECO:0000256" key="3">
    <source>
        <dbReference type="ARBA" id="ARBA00022989"/>
    </source>
</evidence>
<evidence type="ECO:0000256" key="1">
    <source>
        <dbReference type="ARBA" id="ARBA00004141"/>
    </source>
</evidence>
<dbReference type="PROSITE" id="PS50262">
    <property type="entry name" value="G_PROTEIN_RECEP_F1_2"/>
    <property type="match status" value="1"/>
</dbReference>
<evidence type="ECO:0000256" key="8">
    <source>
        <dbReference type="SAM" id="Phobius"/>
    </source>
</evidence>
<reference evidence="11" key="2">
    <citation type="submission" date="2017-02" db="UniProtKB">
        <authorList>
            <consortium name="WormBaseParasite"/>
        </authorList>
    </citation>
    <scope>IDENTIFICATION</scope>
</reference>
<dbReference type="InterPro" id="IPR017452">
    <property type="entry name" value="GPCR_Rhodpsn_7TM"/>
</dbReference>
<organism evidence="10 11">
    <name type="scientific">Angiostrongylus cantonensis</name>
    <name type="common">Rat lungworm</name>
    <dbReference type="NCBI Taxonomy" id="6313"/>
    <lineage>
        <taxon>Eukaryota</taxon>
        <taxon>Metazoa</taxon>
        <taxon>Ecdysozoa</taxon>
        <taxon>Nematoda</taxon>
        <taxon>Chromadorea</taxon>
        <taxon>Rhabditida</taxon>
        <taxon>Rhabditina</taxon>
        <taxon>Rhabditomorpha</taxon>
        <taxon>Strongyloidea</taxon>
        <taxon>Metastrongylidae</taxon>
        <taxon>Angiostrongylus</taxon>
    </lineage>
</organism>
<accession>A0A0K0D326</accession>
<evidence type="ECO:0000256" key="2">
    <source>
        <dbReference type="ARBA" id="ARBA00022692"/>
    </source>
</evidence>
<evidence type="ECO:0000256" key="7">
    <source>
        <dbReference type="ARBA" id="ARBA00023224"/>
    </source>
</evidence>
<keyword evidence="7" id="KW-0807">Transducer</keyword>
<proteinExistence type="predicted"/>
<feature type="transmembrane region" description="Helical" evidence="8">
    <location>
        <begin position="74"/>
        <end position="96"/>
    </location>
</feature>
<dbReference type="AlphaFoldDB" id="A0A0K0D326"/>
<evidence type="ECO:0000256" key="5">
    <source>
        <dbReference type="ARBA" id="ARBA00023136"/>
    </source>
</evidence>
<feature type="transmembrane region" description="Helical" evidence="8">
    <location>
        <begin position="264"/>
        <end position="287"/>
    </location>
</feature>
<dbReference type="WBParaSite" id="ACAC_0000447101-mRNA-1">
    <property type="protein sequence ID" value="ACAC_0000447101-mRNA-1"/>
    <property type="gene ID" value="ACAC_0000447101"/>
</dbReference>
<evidence type="ECO:0000313" key="11">
    <source>
        <dbReference type="WBParaSite" id="ACAC_0000447101-mRNA-1"/>
    </source>
</evidence>
<dbReference type="CDD" id="cd00637">
    <property type="entry name" value="7tm_classA_rhodopsin-like"/>
    <property type="match status" value="1"/>
</dbReference>
<keyword evidence="3 8" id="KW-1133">Transmembrane helix</keyword>
<dbReference type="Gene3D" id="1.20.1070.10">
    <property type="entry name" value="Rhodopsin 7-helix transmembrane proteins"/>
    <property type="match status" value="1"/>
</dbReference>